<gene>
    <name evidence="7" type="ORF">BJY26_001129</name>
</gene>
<sequence length="561" mass="59043">MSAATQRTIPADERSAGHLVVRQLEAEGVERIYCVPGESYLDVLDGLYDSSISTVVCRQEGGAGYMAVAEGRLTGRAGVVAVTRGPGAANAFISVHTAWQDATPLVVLVGLIPTAVRGREAFQEFDLSGWFGSTAKKVVTLDDADSAARVISGAMHTAVSGRPGPVVVGLPEDVLTQATSCDVASPLSRARPAPEPVDLTELDNLIDAAERPLLVVGGEEWTRDASTAVADWAQSRGIGIAAVFRAYDMIDHDCPNYLGALGYGRSDAVAAVLDNADLQIYVGCVRSDVPSDSYTLGADARVAVIGPDPDLVGHFGNLDLQITSTVNAFAESLAGGKPAPATTPVRAVRDTSWIESARAEFLQFTTPRRELTGADDFVDLEVAMSIVRETLPADYIVTFGAGNHAVWAQRFLPTHRFPSSLGPRNGAMGFGVPAAVAAGLACPDRQVLSVAGDGCFMMNGQELSTAVRYGANAIFLVVDNECFGTIRMHQEREYAGRPSGTGLTNPDFAALAESYGAFGARVETTAQFADAFEAALKAATDPDGGRPAVLHLFTDPAIRRP</sequence>
<dbReference type="InterPro" id="IPR012001">
    <property type="entry name" value="Thiamin_PyroP_enz_TPP-bd_dom"/>
</dbReference>
<dbReference type="PANTHER" id="PTHR18968:SF120">
    <property type="entry name" value="ACETOLACTATE SYNTHASE LARGE SUBUNIT"/>
    <property type="match status" value="1"/>
</dbReference>
<dbReference type="EMBL" id="JACBZP010000001">
    <property type="protein sequence ID" value="NYI66823.1"/>
    <property type="molecule type" value="Genomic_DNA"/>
</dbReference>
<dbReference type="InterPro" id="IPR000399">
    <property type="entry name" value="TPP-bd_CS"/>
</dbReference>
<feature type="domain" description="Thiamine pyrophosphate enzyme central" evidence="4">
    <location>
        <begin position="204"/>
        <end position="333"/>
    </location>
</feature>
<dbReference type="InterPro" id="IPR012000">
    <property type="entry name" value="Thiamin_PyroP_enz_cen_dom"/>
</dbReference>
<dbReference type="InterPro" id="IPR029061">
    <property type="entry name" value="THDP-binding"/>
</dbReference>
<comment type="caution">
    <text evidence="7">The sequence shown here is derived from an EMBL/GenBank/DDBJ whole genome shotgun (WGS) entry which is preliminary data.</text>
</comment>
<evidence type="ECO:0000259" key="4">
    <source>
        <dbReference type="Pfam" id="PF00205"/>
    </source>
</evidence>
<keyword evidence="2 3" id="KW-0786">Thiamine pyrophosphate</keyword>
<dbReference type="GO" id="GO:0005948">
    <property type="term" value="C:acetolactate synthase complex"/>
    <property type="evidence" value="ECO:0007669"/>
    <property type="project" value="TreeGrafter"/>
</dbReference>
<reference evidence="7 8" key="1">
    <citation type="submission" date="2020-07" db="EMBL/GenBank/DDBJ databases">
        <title>Sequencing the genomes of 1000 actinobacteria strains.</title>
        <authorList>
            <person name="Klenk H.-P."/>
        </authorList>
    </citation>
    <scope>NUCLEOTIDE SEQUENCE [LARGE SCALE GENOMIC DNA]</scope>
    <source>
        <strain evidence="7 8">DSM 26341</strain>
    </source>
</reference>
<keyword evidence="8" id="KW-1185">Reference proteome</keyword>
<dbReference type="GO" id="GO:0003984">
    <property type="term" value="F:acetolactate synthase activity"/>
    <property type="evidence" value="ECO:0007669"/>
    <property type="project" value="UniProtKB-EC"/>
</dbReference>
<dbReference type="InterPro" id="IPR029035">
    <property type="entry name" value="DHS-like_NAD/FAD-binding_dom"/>
</dbReference>
<evidence type="ECO:0000259" key="6">
    <source>
        <dbReference type="Pfam" id="PF02776"/>
    </source>
</evidence>
<dbReference type="PANTHER" id="PTHR18968">
    <property type="entry name" value="THIAMINE PYROPHOSPHATE ENZYMES"/>
    <property type="match status" value="1"/>
</dbReference>
<dbReference type="RefSeq" id="WP_179426422.1">
    <property type="nucleotide sequence ID" value="NZ_JACBZP010000001.1"/>
</dbReference>
<dbReference type="GO" id="GO:0009097">
    <property type="term" value="P:isoleucine biosynthetic process"/>
    <property type="evidence" value="ECO:0007669"/>
    <property type="project" value="TreeGrafter"/>
</dbReference>
<dbReference type="CDD" id="cd07035">
    <property type="entry name" value="TPP_PYR_POX_like"/>
    <property type="match status" value="1"/>
</dbReference>
<protein>
    <submittedName>
        <fullName evidence="7">Acetolactate synthase-1/2/3 large subunit</fullName>
        <ecNumber evidence="7">2.2.1.6</ecNumber>
    </submittedName>
</protein>
<dbReference type="Pfam" id="PF02776">
    <property type="entry name" value="TPP_enzyme_N"/>
    <property type="match status" value="1"/>
</dbReference>
<evidence type="ECO:0000313" key="8">
    <source>
        <dbReference type="Proteomes" id="UP000539111"/>
    </source>
</evidence>
<dbReference type="SUPFAM" id="SSF52518">
    <property type="entry name" value="Thiamin diphosphate-binding fold (THDP-binding)"/>
    <property type="match status" value="2"/>
</dbReference>
<feature type="domain" description="Thiamine pyrophosphate enzyme N-terminal TPP-binding" evidence="6">
    <location>
        <begin position="15"/>
        <end position="127"/>
    </location>
</feature>
<dbReference type="InterPro" id="IPR011766">
    <property type="entry name" value="TPP_enzyme_TPP-bd"/>
</dbReference>
<evidence type="ECO:0000313" key="7">
    <source>
        <dbReference type="EMBL" id="NYI66823.1"/>
    </source>
</evidence>
<dbReference type="NCBIfam" id="NF006052">
    <property type="entry name" value="PRK08199.1"/>
    <property type="match status" value="1"/>
</dbReference>
<dbReference type="Proteomes" id="UP000539111">
    <property type="component" value="Unassembled WGS sequence"/>
</dbReference>
<dbReference type="Gene3D" id="3.40.50.1220">
    <property type="entry name" value="TPP-binding domain"/>
    <property type="match status" value="1"/>
</dbReference>
<organism evidence="7 8">
    <name type="scientific">Spelaeicoccus albus</name>
    <dbReference type="NCBI Taxonomy" id="1280376"/>
    <lineage>
        <taxon>Bacteria</taxon>
        <taxon>Bacillati</taxon>
        <taxon>Actinomycetota</taxon>
        <taxon>Actinomycetes</taxon>
        <taxon>Micrococcales</taxon>
        <taxon>Brevibacteriaceae</taxon>
        <taxon>Spelaeicoccus</taxon>
    </lineage>
</organism>
<name>A0A7Z0ABW8_9MICO</name>
<dbReference type="EC" id="2.2.1.6" evidence="7"/>
<evidence type="ECO:0000259" key="5">
    <source>
        <dbReference type="Pfam" id="PF02775"/>
    </source>
</evidence>
<evidence type="ECO:0000256" key="3">
    <source>
        <dbReference type="RuleBase" id="RU362132"/>
    </source>
</evidence>
<keyword evidence="7" id="KW-0808">Transferase</keyword>
<accession>A0A7Z0ABW8</accession>
<dbReference type="FunFam" id="3.40.50.970:FF:000007">
    <property type="entry name" value="Acetolactate synthase"/>
    <property type="match status" value="1"/>
</dbReference>
<dbReference type="SUPFAM" id="SSF52467">
    <property type="entry name" value="DHS-like NAD/FAD-binding domain"/>
    <property type="match status" value="1"/>
</dbReference>
<dbReference type="InterPro" id="IPR045229">
    <property type="entry name" value="TPP_enz"/>
</dbReference>
<dbReference type="Pfam" id="PF02775">
    <property type="entry name" value="TPP_enzyme_C"/>
    <property type="match status" value="1"/>
</dbReference>
<dbReference type="Pfam" id="PF00205">
    <property type="entry name" value="TPP_enzyme_M"/>
    <property type="match status" value="1"/>
</dbReference>
<comment type="similarity">
    <text evidence="1 3">Belongs to the TPP enzyme family.</text>
</comment>
<evidence type="ECO:0000256" key="1">
    <source>
        <dbReference type="ARBA" id="ARBA00007812"/>
    </source>
</evidence>
<dbReference type="GO" id="GO:0009099">
    <property type="term" value="P:L-valine biosynthetic process"/>
    <property type="evidence" value="ECO:0007669"/>
    <property type="project" value="TreeGrafter"/>
</dbReference>
<dbReference type="Gene3D" id="3.40.50.970">
    <property type="match status" value="2"/>
</dbReference>
<dbReference type="CDD" id="cd00568">
    <property type="entry name" value="TPP_enzymes"/>
    <property type="match status" value="1"/>
</dbReference>
<feature type="domain" description="Thiamine pyrophosphate enzyme TPP-binding" evidence="5">
    <location>
        <begin position="400"/>
        <end position="551"/>
    </location>
</feature>
<dbReference type="AlphaFoldDB" id="A0A7Z0ABW8"/>
<dbReference type="GO" id="GO:0000287">
    <property type="term" value="F:magnesium ion binding"/>
    <property type="evidence" value="ECO:0007669"/>
    <property type="project" value="InterPro"/>
</dbReference>
<proteinExistence type="inferred from homology"/>
<dbReference type="GO" id="GO:0030976">
    <property type="term" value="F:thiamine pyrophosphate binding"/>
    <property type="evidence" value="ECO:0007669"/>
    <property type="project" value="InterPro"/>
</dbReference>
<evidence type="ECO:0000256" key="2">
    <source>
        <dbReference type="ARBA" id="ARBA00023052"/>
    </source>
</evidence>
<dbReference type="PROSITE" id="PS00187">
    <property type="entry name" value="TPP_ENZYMES"/>
    <property type="match status" value="1"/>
</dbReference>
<dbReference type="GO" id="GO:0050660">
    <property type="term" value="F:flavin adenine dinucleotide binding"/>
    <property type="evidence" value="ECO:0007669"/>
    <property type="project" value="TreeGrafter"/>
</dbReference>